<dbReference type="Proteomes" id="UP000178587">
    <property type="component" value="Unassembled WGS sequence"/>
</dbReference>
<dbReference type="AlphaFoldDB" id="A0A1F6EIN4"/>
<dbReference type="EMBL" id="MFLU01000019">
    <property type="protein sequence ID" value="OGG73457.1"/>
    <property type="molecule type" value="Genomic_DNA"/>
</dbReference>
<reference evidence="1 2" key="1">
    <citation type="journal article" date="2016" name="Nat. Commun.">
        <title>Thousands of microbial genomes shed light on interconnected biogeochemical processes in an aquifer system.</title>
        <authorList>
            <person name="Anantharaman K."/>
            <person name="Brown C.T."/>
            <person name="Hug L.A."/>
            <person name="Sharon I."/>
            <person name="Castelle C.J."/>
            <person name="Probst A.J."/>
            <person name="Thomas B.C."/>
            <person name="Singh A."/>
            <person name="Wilkins M.J."/>
            <person name="Karaoz U."/>
            <person name="Brodie E.L."/>
            <person name="Williams K.H."/>
            <person name="Hubbard S.S."/>
            <person name="Banfield J.F."/>
        </authorList>
    </citation>
    <scope>NUCLEOTIDE SEQUENCE [LARGE SCALE GENOMIC DNA]</scope>
</reference>
<proteinExistence type="predicted"/>
<gene>
    <name evidence="1" type="ORF">A3A34_02570</name>
</gene>
<name>A0A1F6EIN4_9BACT</name>
<organism evidence="1 2">
    <name type="scientific">Candidatus Kaiserbacteria bacterium RIFCSPLOWO2_01_FULL_50_24</name>
    <dbReference type="NCBI Taxonomy" id="1798507"/>
    <lineage>
        <taxon>Bacteria</taxon>
        <taxon>Candidatus Kaiseribacteriota</taxon>
    </lineage>
</organism>
<protein>
    <submittedName>
        <fullName evidence="1">Uncharacterized protein</fullName>
    </submittedName>
</protein>
<evidence type="ECO:0000313" key="2">
    <source>
        <dbReference type="Proteomes" id="UP000178587"/>
    </source>
</evidence>
<evidence type="ECO:0000313" key="1">
    <source>
        <dbReference type="EMBL" id="OGG73457.1"/>
    </source>
</evidence>
<accession>A0A1F6EIN4</accession>
<comment type="caution">
    <text evidence="1">The sequence shown here is derived from an EMBL/GenBank/DDBJ whole genome shotgun (WGS) entry which is preliminary data.</text>
</comment>
<sequence length="82" mass="8541">MSGAAREVVARVVAVELGVVARVVAVELGVVALGFAAAAPMVVREVEKEEAVDLLMSRANHSTPLYPPRVMSGKVSNDAGRI</sequence>